<dbReference type="AlphaFoldDB" id="A0A246JDJ4"/>
<gene>
    <name evidence="1" type="ORF">CDQ91_20420</name>
</gene>
<organism evidence="1 2">
    <name type="scientific">Sphingopyxis witflariensis</name>
    <dbReference type="NCBI Taxonomy" id="173675"/>
    <lineage>
        <taxon>Bacteria</taxon>
        <taxon>Pseudomonadati</taxon>
        <taxon>Pseudomonadota</taxon>
        <taxon>Alphaproteobacteria</taxon>
        <taxon>Sphingomonadales</taxon>
        <taxon>Sphingomonadaceae</taxon>
        <taxon>Sphingopyxis</taxon>
    </lineage>
</organism>
<protein>
    <submittedName>
        <fullName evidence="1">Uncharacterized protein</fullName>
    </submittedName>
</protein>
<proteinExistence type="predicted"/>
<comment type="caution">
    <text evidence="1">The sequence shown here is derived from an EMBL/GenBank/DDBJ whole genome shotgun (WGS) entry which is preliminary data.</text>
</comment>
<sequence length="77" mass="8742">MVTMDRELRRIRCVNEDGDTVILVESQYYDRRSTAAGDREYPGARRIETLGGMSVRLIDAAIYEVPETGEFLRDAGD</sequence>
<reference evidence="1 2" key="1">
    <citation type="journal article" date="2002" name="Int. J. Syst. Evol. Microbiol.">
        <title>Sphingopyxis witflariensis sp. nov., isolated from activated sludge.</title>
        <authorList>
            <person name="Kampfer P."/>
            <person name="Witzenberger R."/>
            <person name="Denner E.B."/>
            <person name="Busse H.J."/>
            <person name="Neef A."/>
        </authorList>
    </citation>
    <scope>NUCLEOTIDE SEQUENCE [LARGE SCALE GENOMIC DNA]</scope>
    <source>
        <strain evidence="1 2">DSM 14551</strain>
    </source>
</reference>
<evidence type="ECO:0000313" key="2">
    <source>
        <dbReference type="Proteomes" id="UP000197097"/>
    </source>
</evidence>
<accession>A0A246JDJ4</accession>
<evidence type="ECO:0000313" key="1">
    <source>
        <dbReference type="EMBL" id="OWQ90567.1"/>
    </source>
</evidence>
<dbReference type="Proteomes" id="UP000197097">
    <property type="component" value="Unassembled WGS sequence"/>
</dbReference>
<keyword evidence="2" id="KW-1185">Reference proteome</keyword>
<dbReference type="EMBL" id="NISJ01000022">
    <property type="protein sequence ID" value="OWQ90567.1"/>
    <property type="molecule type" value="Genomic_DNA"/>
</dbReference>
<name>A0A246JDJ4_9SPHN</name>